<dbReference type="GeneID" id="85015248"/>
<gene>
    <name evidence="2" type="ORF">HNQ46_001714</name>
</gene>
<evidence type="ECO:0000259" key="1">
    <source>
        <dbReference type="Pfam" id="PF13614"/>
    </source>
</evidence>
<accession>A0A7W9SGI3</accession>
<comment type="caution">
    <text evidence="2">The sequence shown here is derived from an EMBL/GenBank/DDBJ whole genome shotgun (WGS) entry which is preliminary data.</text>
</comment>
<name>A0A7W9SGI3_9FIRM</name>
<dbReference type="CDD" id="cd02042">
    <property type="entry name" value="ParAB_family"/>
    <property type="match status" value="1"/>
</dbReference>
<feature type="domain" description="AAA" evidence="1">
    <location>
        <begin position="3"/>
        <end position="191"/>
    </location>
</feature>
<dbReference type="InterPro" id="IPR025669">
    <property type="entry name" value="AAA_dom"/>
</dbReference>
<dbReference type="PANTHER" id="PTHR13696">
    <property type="entry name" value="P-LOOP CONTAINING NUCLEOSIDE TRIPHOSPHATE HYDROLASE"/>
    <property type="match status" value="1"/>
</dbReference>
<proteinExistence type="predicted"/>
<dbReference type="Gene3D" id="3.40.50.300">
    <property type="entry name" value="P-loop containing nucleotide triphosphate hydrolases"/>
    <property type="match status" value="1"/>
</dbReference>
<dbReference type="InterPro" id="IPR027417">
    <property type="entry name" value="P-loop_NTPase"/>
</dbReference>
<sequence>MKKILSVVNNKGGVAKTTSILIFSELLAYLGKKVLVVDLDGQSNLSLALHQYVEDSSANIAGRIAPSKKNIAEIFKERPKKKEQLLDFIYPTPIKNISIIPSSKRFNSIESNMDPCFKSPFILNKALTAIKEDFDFILIDNAPALDFFTLNSIVASDYIVTPIREDGFSKKGLFEIMDTINNLTEEYDLSLTFLGAFLTQVNPSTIAVKERIKEYKESIPDYFFNTYIRKDTKIAQIESEFKPILEHSLDSNALLDYSHLLLELGILDDLSKQRLEMSL</sequence>
<evidence type="ECO:0000313" key="2">
    <source>
        <dbReference type="EMBL" id="MBB6041724.1"/>
    </source>
</evidence>
<protein>
    <submittedName>
        <fullName evidence="2">Chromosome partitioning protein</fullName>
    </submittedName>
</protein>
<dbReference type="SUPFAM" id="SSF52540">
    <property type="entry name" value="P-loop containing nucleoside triphosphate hydrolases"/>
    <property type="match status" value="1"/>
</dbReference>
<organism evidence="2 3">
    <name type="scientific">Oribacterium sinus</name>
    <dbReference type="NCBI Taxonomy" id="237576"/>
    <lineage>
        <taxon>Bacteria</taxon>
        <taxon>Bacillati</taxon>
        <taxon>Bacillota</taxon>
        <taxon>Clostridia</taxon>
        <taxon>Lachnospirales</taxon>
        <taxon>Lachnospiraceae</taxon>
        <taxon>Oribacterium</taxon>
    </lineage>
</organism>
<evidence type="ECO:0000313" key="3">
    <source>
        <dbReference type="Proteomes" id="UP000522163"/>
    </source>
</evidence>
<dbReference type="PANTHER" id="PTHR13696:SF52">
    <property type="entry name" value="PARA FAMILY PROTEIN CT_582"/>
    <property type="match status" value="1"/>
</dbReference>
<dbReference type="AlphaFoldDB" id="A0A7W9SGI3"/>
<dbReference type="Pfam" id="PF13614">
    <property type="entry name" value="AAA_31"/>
    <property type="match status" value="1"/>
</dbReference>
<dbReference type="InterPro" id="IPR050678">
    <property type="entry name" value="DNA_Partitioning_ATPase"/>
</dbReference>
<dbReference type="EMBL" id="JACHHH010000008">
    <property type="protein sequence ID" value="MBB6041724.1"/>
    <property type="molecule type" value="Genomic_DNA"/>
</dbReference>
<dbReference type="Proteomes" id="UP000522163">
    <property type="component" value="Unassembled WGS sequence"/>
</dbReference>
<reference evidence="2 3" key="1">
    <citation type="submission" date="2020-08" db="EMBL/GenBank/DDBJ databases">
        <title>Genomic Encyclopedia of Type Strains, Phase IV (KMG-IV): sequencing the most valuable type-strain genomes for metagenomic binning, comparative biology and taxonomic classification.</title>
        <authorList>
            <person name="Goeker M."/>
        </authorList>
    </citation>
    <scope>NUCLEOTIDE SEQUENCE [LARGE SCALE GENOMIC DNA]</scope>
    <source>
        <strain evidence="2 3">DSM 17245</strain>
    </source>
</reference>
<dbReference type="RefSeq" id="WP_183684300.1">
    <property type="nucleotide sequence ID" value="NZ_JACHHH010000008.1"/>
</dbReference>